<evidence type="ECO:0000259" key="1">
    <source>
        <dbReference type="Pfam" id="PF01636"/>
    </source>
</evidence>
<dbReference type="Pfam" id="PF01636">
    <property type="entry name" value="APH"/>
    <property type="match status" value="1"/>
</dbReference>
<name>A0A645IGG7_9ZZZZ</name>
<gene>
    <name evidence="2" type="primary">nahK_21</name>
    <name evidence="2" type="ORF">SDC9_197180</name>
</gene>
<keyword evidence="2" id="KW-0418">Kinase</keyword>
<dbReference type="PANTHER" id="PTHR21064">
    <property type="entry name" value="AMINOGLYCOSIDE PHOSPHOTRANSFERASE DOMAIN-CONTAINING PROTEIN-RELATED"/>
    <property type="match status" value="1"/>
</dbReference>
<reference evidence="2" key="1">
    <citation type="submission" date="2019-08" db="EMBL/GenBank/DDBJ databases">
        <authorList>
            <person name="Kucharzyk K."/>
            <person name="Murdoch R.W."/>
            <person name="Higgins S."/>
            <person name="Loffler F."/>
        </authorList>
    </citation>
    <scope>NUCLEOTIDE SEQUENCE</scope>
</reference>
<dbReference type="InterPro" id="IPR002575">
    <property type="entry name" value="Aminoglycoside_PTrfase"/>
</dbReference>
<dbReference type="PANTHER" id="PTHR21064:SF5">
    <property type="entry name" value="SLR1880 PROTEIN"/>
    <property type="match status" value="1"/>
</dbReference>
<accession>A0A645IGG7</accession>
<dbReference type="Gene3D" id="3.90.1200.10">
    <property type="match status" value="1"/>
</dbReference>
<dbReference type="InterPro" id="IPR011009">
    <property type="entry name" value="Kinase-like_dom_sf"/>
</dbReference>
<proteinExistence type="predicted"/>
<sequence length="182" mass="20372">MFERRRMMGSIVKMLDEGVIPYRVTHNDTKSNNVMLDNTTGEAICVIDLDTVMAGSSLYDYGDAVRFGASTAAEDEPDISKIALDMDKAKAFTKGFVEETNGFLTDAELTNLPLGIKVLTCELAMRFLTDYIDGDVYFRVNSPEHNLVRARAQMALLRDIERREKDLQAMTERCIAGSKSLK</sequence>
<comment type="caution">
    <text evidence="2">The sequence shown here is derived from an EMBL/GenBank/DDBJ whole genome shotgun (WGS) entry which is preliminary data.</text>
</comment>
<protein>
    <submittedName>
        <fullName evidence="2">N-acetylhexosamine 1-kinase</fullName>
        <ecNumber evidence="2">2.7.1.162</ecNumber>
    </submittedName>
</protein>
<evidence type="ECO:0000313" key="2">
    <source>
        <dbReference type="EMBL" id="MPN49559.1"/>
    </source>
</evidence>
<dbReference type="GO" id="GO:0016301">
    <property type="term" value="F:kinase activity"/>
    <property type="evidence" value="ECO:0007669"/>
    <property type="project" value="UniProtKB-KW"/>
</dbReference>
<dbReference type="EMBL" id="VSSQ01112910">
    <property type="protein sequence ID" value="MPN49559.1"/>
    <property type="molecule type" value="Genomic_DNA"/>
</dbReference>
<organism evidence="2">
    <name type="scientific">bioreactor metagenome</name>
    <dbReference type="NCBI Taxonomy" id="1076179"/>
    <lineage>
        <taxon>unclassified sequences</taxon>
        <taxon>metagenomes</taxon>
        <taxon>ecological metagenomes</taxon>
    </lineage>
</organism>
<feature type="domain" description="Aminoglycoside phosphotransferase" evidence="1">
    <location>
        <begin position="21"/>
        <end position="75"/>
    </location>
</feature>
<dbReference type="SUPFAM" id="SSF56112">
    <property type="entry name" value="Protein kinase-like (PK-like)"/>
    <property type="match status" value="1"/>
</dbReference>
<keyword evidence="2" id="KW-0808">Transferase</keyword>
<dbReference type="AlphaFoldDB" id="A0A645IGG7"/>
<dbReference type="EC" id="2.7.1.162" evidence="2"/>
<dbReference type="InterPro" id="IPR050249">
    <property type="entry name" value="Pseudomonas-type_ThrB"/>
</dbReference>